<keyword evidence="2" id="KW-0472">Membrane</keyword>
<protein>
    <recommendedName>
        <fullName evidence="5">SAM domain-containing protein</fullName>
    </recommendedName>
</protein>
<evidence type="ECO:0000313" key="4">
    <source>
        <dbReference type="Proteomes" id="UP000237144"/>
    </source>
</evidence>
<dbReference type="Proteomes" id="UP000237144">
    <property type="component" value="Unassembled WGS sequence"/>
</dbReference>
<organism evidence="3 4">
    <name type="scientific">Rhodotorula taiwanensis</name>
    <dbReference type="NCBI Taxonomy" id="741276"/>
    <lineage>
        <taxon>Eukaryota</taxon>
        <taxon>Fungi</taxon>
        <taxon>Dikarya</taxon>
        <taxon>Basidiomycota</taxon>
        <taxon>Pucciniomycotina</taxon>
        <taxon>Microbotryomycetes</taxon>
        <taxon>Sporidiobolales</taxon>
        <taxon>Sporidiobolaceae</taxon>
        <taxon>Rhodotorula</taxon>
    </lineage>
</organism>
<gene>
    <name evidence="3" type="ORF">BMF94_0696</name>
</gene>
<evidence type="ECO:0000256" key="2">
    <source>
        <dbReference type="SAM" id="Phobius"/>
    </source>
</evidence>
<feature type="region of interest" description="Disordered" evidence="1">
    <location>
        <begin position="157"/>
        <end position="208"/>
    </location>
</feature>
<feature type="region of interest" description="Disordered" evidence="1">
    <location>
        <begin position="493"/>
        <end position="516"/>
    </location>
</feature>
<feature type="compositionally biased region" description="Polar residues" evidence="1">
    <location>
        <begin position="507"/>
        <end position="516"/>
    </location>
</feature>
<proteinExistence type="predicted"/>
<feature type="compositionally biased region" description="Basic residues" evidence="1">
    <location>
        <begin position="810"/>
        <end position="820"/>
    </location>
</feature>
<feature type="compositionally biased region" description="Basic and acidic residues" evidence="1">
    <location>
        <begin position="425"/>
        <end position="446"/>
    </location>
</feature>
<comment type="caution">
    <text evidence="3">The sequence shown here is derived from an EMBL/GenBank/DDBJ whole genome shotgun (WGS) entry which is preliminary data.</text>
</comment>
<keyword evidence="4" id="KW-1185">Reference proteome</keyword>
<feature type="region of interest" description="Disordered" evidence="1">
    <location>
        <begin position="762"/>
        <end position="851"/>
    </location>
</feature>
<feature type="transmembrane region" description="Helical" evidence="2">
    <location>
        <begin position="867"/>
        <end position="887"/>
    </location>
</feature>
<feature type="compositionally biased region" description="Acidic residues" evidence="1">
    <location>
        <begin position="829"/>
        <end position="847"/>
    </location>
</feature>
<reference evidence="3 4" key="1">
    <citation type="journal article" date="2018" name="Front. Microbiol.">
        <title>Prospects for Fungal Bioremediation of Acidic Radioactive Waste Sites: Characterization and Genome Sequence of Rhodotorula taiwanensis MD1149.</title>
        <authorList>
            <person name="Tkavc R."/>
            <person name="Matrosova V.Y."/>
            <person name="Grichenko O.E."/>
            <person name="Gostincar C."/>
            <person name="Volpe R.P."/>
            <person name="Klimenkova P."/>
            <person name="Gaidamakova E.K."/>
            <person name="Zhou C.E."/>
            <person name="Stewart B.J."/>
            <person name="Lyman M.G."/>
            <person name="Malfatti S.A."/>
            <person name="Rubinfeld B."/>
            <person name="Courtot M."/>
            <person name="Singh J."/>
            <person name="Dalgard C.L."/>
            <person name="Hamilton T."/>
            <person name="Frey K.G."/>
            <person name="Gunde-Cimerman N."/>
            <person name="Dugan L."/>
            <person name="Daly M.J."/>
        </authorList>
    </citation>
    <scope>NUCLEOTIDE SEQUENCE [LARGE SCALE GENOMIC DNA]</scope>
    <source>
        <strain evidence="3 4">MD1149</strain>
    </source>
</reference>
<feature type="region of interest" description="Disordered" evidence="1">
    <location>
        <begin position="600"/>
        <end position="619"/>
    </location>
</feature>
<feature type="region of interest" description="Disordered" evidence="1">
    <location>
        <begin position="544"/>
        <end position="563"/>
    </location>
</feature>
<evidence type="ECO:0008006" key="5">
    <source>
        <dbReference type="Google" id="ProtNLM"/>
    </source>
</evidence>
<evidence type="ECO:0000256" key="1">
    <source>
        <dbReference type="SAM" id="MobiDB-lite"/>
    </source>
</evidence>
<keyword evidence="2" id="KW-1133">Transmembrane helix</keyword>
<accession>A0A2S5BIB2</accession>
<sequence>MPLSSYDPRASSFARAEEVLSRKLTLAIDRGGASAPLGVRLDSEHVSQPFASSRFVTAYELIVPTATGIDRYPARQPLGRLCSSARSYLAALPPATLRRSFGPTNHSPEDLDDTRVMMAEDCSDGDLSISSTSLTAPAVDANHTLSSAGATPISVASAEKHAEWPPVRRHRSASSSTLSLDTRRPPVTSRHRHTQSTSSTHAPIPSPVYLARSQPIGLLSRSSSRRSLSEEQEKTAPIPRRAPLHRSESLLTFPPEQPRVPMERSREESVSMDELAALPVDPKDWRPSQLSLYLAATLALPPPLRADITSFVVSSCLTGRTFLHLREGDLEELGINILWRKALLEARDRSKRESNGGRTYWALEGPPLTALDLVSARQTSSSRRLSDAGSVASEAGEAVKEEWKTSWRRRPAKGSTSKVDSLRQTFERGKTDATSRNEHDGDEATGRTRTSSIGQIASHGSITAIWPFASVGGASHNVSAGLSPVLSAADTSIPADGSADDDFEPPSSFSASPDSLTTWTPLPFLTGAGLKSCAATFARDEDAFVSSARSRHSPDTLRTRSPFDSWLRPNAALHPSRARPAAAKAGVTDEDELDTIRPVKSPEPHIPASDGHASPVPAQDPSALAQLFNLELPRSPPTGPISDMPRGGHARPDGSEDELVPMLVPPADDVRHERDMFDGGSSVRRKKGSLVLVRKSQFVALQSRMREVEAQFSAVLVASPSLDEPVSVDDPGGTWQFKGEEISSEELLQLDAQMRRLEAASSQIPLGSGGPSLADRDAAPPTDGVPSRSGSLMAPAVPSAEETSRPVTFARRRTRRHRRTTHELSQFENPDDDTPSYMEETDAEGGDVWDVGRSGWPHDRIRGWKQLSGYVVAASIGIGIVAGEVVASKLLGLRRR</sequence>
<name>A0A2S5BIB2_9BASI</name>
<dbReference type="AlphaFoldDB" id="A0A2S5BIB2"/>
<feature type="region of interest" description="Disordered" evidence="1">
    <location>
        <begin position="220"/>
        <end position="264"/>
    </location>
</feature>
<dbReference type="OrthoDB" id="2425321at2759"/>
<evidence type="ECO:0000313" key="3">
    <source>
        <dbReference type="EMBL" id="POY76495.1"/>
    </source>
</evidence>
<feature type="compositionally biased region" description="Polar residues" evidence="1">
    <location>
        <begin position="414"/>
        <end position="424"/>
    </location>
</feature>
<keyword evidence="2" id="KW-0812">Transmembrane</keyword>
<feature type="region of interest" description="Disordered" evidence="1">
    <location>
        <begin position="635"/>
        <end position="659"/>
    </location>
</feature>
<feature type="region of interest" description="Disordered" evidence="1">
    <location>
        <begin position="400"/>
        <end position="454"/>
    </location>
</feature>
<dbReference type="EMBL" id="PJQD01000005">
    <property type="protein sequence ID" value="POY76495.1"/>
    <property type="molecule type" value="Genomic_DNA"/>
</dbReference>